<dbReference type="InterPro" id="IPR017961">
    <property type="entry name" value="DNA_pol_Y-fam_little_finger"/>
</dbReference>
<dbReference type="Pfam" id="PF00817">
    <property type="entry name" value="IMS"/>
    <property type="match status" value="1"/>
</dbReference>
<dbReference type="NCBIfam" id="NF002955">
    <property type="entry name" value="PRK03609.1"/>
    <property type="match status" value="1"/>
</dbReference>
<name>A0A286U447_9BACT</name>
<keyword evidence="4" id="KW-0234">DNA repair</keyword>
<accession>A0A286U447</accession>
<dbReference type="GO" id="GO:0005829">
    <property type="term" value="C:cytosol"/>
    <property type="evidence" value="ECO:0007669"/>
    <property type="project" value="TreeGrafter"/>
</dbReference>
<proteinExistence type="inferred from homology"/>
<keyword evidence="8" id="KW-1185">Reference proteome</keyword>
<dbReference type="InterPro" id="IPR043128">
    <property type="entry name" value="Rev_trsase/Diguanyl_cyclase"/>
</dbReference>
<dbReference type="InterPro" id="IPR025188">
    <property type="entry name" value="DUF4113"/>
</dbReference>
<dbReference type="GO" id="GO:0006281">
    <property type="term" value="P:DNA repair"/>
    <property type="evidence" value="ECO:0007669"/>
    <property type="project" value="UniProtKB-KW"/>
</dbReference>
<feature type="domain" description="UmuC" evidence="6">
    <location>
        <begin position="5"/>
        <end position="191"/>
    </location>
</feature>
<keyword evidence="5" id="KW-0742">SOS response</keyword>
<dbReference type="Gene3D" id="3.30.70.270">
    <property type="match status" value="1"/>
</dbReference>
<dbReference type="RefSeq" id="WP_096896287.1">
    <property type="nucleotide sequence ID" value="NZ_BAOS01000045.1"/>
</dbReference>
<evidence type="ECO:0000256" key="1">
    <source>
        <dbReference type="ARBA" id="ARBA00010945"/>
    </source>
</evidence>
<dbReference type="Pfam" id="PF11799">
    <property type="entry name" value="IMS_C"/>
    <property type="match status" value="1"/>
</dbReference>
<keyword evidence="2" id="KW-0227">DNA damage</keyword>
<dbReference type="AlphaFoldDB" id="A0A286U447"/>
<dbReference type="GO" id="GO:0003684">
    <property type="term" value="F:damaged DNA binding"/>
    <property type="evidence" value="ECO:0007669"/>
    <property type="project" value="InterPro"/>
</dbReference>
<dbReference type="CDD" id="cd01700">
    <property type="entry name" value="PolY_Pol_V_umuC"/>
    <property type="match status" value="1"/>
</dbReference>
<dbReference type="PROSITE" id="PS50173">
    <property type="entry name" value="UMUC"/>
    <property type="match status" value="1"/>
</dbReference>
<dbReference type="PANTHER" id="PTHR11076">
    <property type="entry name" value="DNA REPAIR POLYMERASE UMUC / TRANSFERASE FAMILY MEMBER"/>
    <property type="match status" value="1"/>
</dbReference>
<reference evidence="8" key="1">
    <citation type="journal article" date="2017" name="Environ. Microbiol. Rep.">
        <title>Genetic Diversity of Marine Anaerobic Ammonium-Oxidizing Bacteria as Revealed by Genomic and Proteomic Analyses of 'Candidatus Scalindua japonica'.</title>
        <authorList>
            <person name="Oshiki M."/>
            <person name="Mizuto K."/>
            <person name="Kimura Z."/>
            <person name="Kindaichi T."/>
            <person name="Satoh H."/>
            <person name="Okabe S."/>
        </authorList>
    </citation>
    <scope>NUCLEOTIDE SEQUENCE [LARGE SCALE GENOMIC DNA]</scope>
    <source>
        <strain evidence="8">husup-a2</strain>
    </source>
</reference>
<dbReference type="PANTHER" id="PTHR11076:SF34">
    <property type="entry name" value="PROTEIN UMUC"/>
    <property type="match status" value="1"/>
</dbReference>
<dbReference type="EMBL" id="BAOS01000045">
    <property type="protein sequence ID" value="GAX62892.1"/>
    <property type="molecule type" value="Genomic_DNA"/>
</dbReference>
<dbReference type="Proteomes" id="UP000218542">
    <property type="component" value="Unassembled WGS sequence"/>
</dbReference>
<gene>
    <name evidence="7" type="ORF">SCALIN_C45_0049</name>
</gene>
<dbReference type="Gene3D" id="1.10.150.20">
    <property type="entry name" value="5' to 3' exonuclease, C-terminal subdomain"/>
    <property type="match status" value="1"/>
</dbReference>
<evidence type="ECO:0000259" key="6">
    <source>
        <dbReference type="PROSITE" id="PS50173"/>
    </source>
</evidence>
<dbReference type="Gene3D" id="3.40.1170.60">
    <property type="match status" value="1"/>
</dbReference>
<dbReference type="GO" id="GO:0009432">
    <property type="term" value="P:SOS response"/>
    <property type="evidence" value="ECO:0007669"/>
    <property type="project" value="UniProtKB-KW"/>
</dbReference>
<dbReference type="SUPFAM" id="SSF56672">
    <property type="entry name" value="DNA/RNA polymerases"/>
    <property type="match status" value="1"/>
</dbReference>
<evidence type="ECO:0000256" key="4">
    <source>
        <dbReference type="ARBA" id="ARBA00023204"/>
    </source>
</evidence>
<keyword evidence="7" id="KW-0808">Transferase</keyword>
<evidence type="ECO:0000313" key="8">
    <source>
        <dbReference type="Proteomes" id="UP000218542"/>
    </source>
</evidence>
<protein>
    <submittedName>
        <fullName evidence="7">Nucleotidyltransferase/DNA polymeras</fullName>
    </submittedName>
</protein>
<dbReference type="GO" id="GO:0003887">
    <property type="term" value="F:DNA-directed DNA polymerase activity"/>
    <property type="evidence" value="ECO:0007669"/>
    <property type="project" value="TreeGrafter"/>
</dbReference>
<evidence type="ECO:0000256" key="5">
    <source>
        <dbReference type="ARBA" id="ARBA00023236"/>
    </source>
</evidence>
<evidence type="ECO:0000256" key="2">
    <source>
        <dbReference type="ARBA" id="ARBA00022763"/>
    </source>
</evidence>
<dbReference type="GO" id="GO:0042276">
    <property type="term" value="P:error-prone translesion synthesis"/>
    <property type="evidence" value="ECO:0007669"/>
    <property type="project" value="TreeGrafter"/>
</dbReference>
<comment type="caution">
    <text evidence="7">The sequence shown here is derived from an EMBL/GenBank/DDBJ whole genome shotgun (WGS) entry which is preliminary data.</text>
</comment>
<dbReference type="InterPro" id="IPR001126">
    <property type="entry name" value="UmuC"/>
</dbReference>
<dbReference type="Pfam" id="PF13438">
    <property type="entry name" value="DUF4113"/>
    <property type="match status" value="1"/>
</dbReference>
<dbReference type="InterPro" id="IPR043502">
    <property type="entry name" value="DNA/RNA_pol_sf"/>
</dbReference>
<dbReference type="OrthoDB" id="9808813at2"/>
<evidence type="ECO:0000313" key="7">
    <source>
        <dbReference type="EMBL" id="GAX62892.1"/>
    </source>
</evidence>
<sequence>MNKAFALVDCNNFYVSCERVFNPRLKHVPVMVLSNNDGCVVARSNEVKALGIKMGTPAFKCKKLIKEHNIQVFSSNYTLYADMSHRVMETLRQFTPDLEIYSIDEAFLSFTGFDLRDCERYGQEIRKTVYQWTGIPVSIGIARTKVLAKAANEIAKTHDKYFGVVDFINCSAKEIDSCIEQLDVNDVWGVGQQYTKLLKSNNIYTAKDLKYAETNWIRRRMTVMGERCVYELNGTSCFELDRHPAPKKGICSSKSFGVPVISKNDLEEAVASYVSRAAEKLRSQYSYANVLIVFITTNRFKRDEPQYSNSAYIRLKEPTSSTIDLTKSALSALSKIYRPGYKYKKAGVLLEGIHPDSQIQLNLFHSVNCVKKEQTKMLMKTIDKINKKWGRDSLKLATEGTKHSWKMRRTRLSRRYTTNWNELLEVCV</sequence>
<comment type="similarity">
    <text evidence="1">Belongs to the DNA polymerase type-Y family.</text>
</comment>
<evidence type="ECO:0000256" key="3">
    <source>
        <dbReference type="ARBA" id="ARBA00023199"/>
    </source>
</evidence>
<organism evidence="7 8">
    <name type="scientific">Candidatus Scalindua japonica</name>
    <dbReference type="NCBI Taxonomy" id="1284222"/>
    <lineage>
        <taxon>Bacteria</taxon>
        <taxon>Pseudomonadati</taxon>
        <taxon>Planctomycetota</taxon>
        <taxon>Candidatus Brocadiia</taxon>
        <taxon>Candidatus Brocadiales</taxon>
        <taxon>Candidatus Scalinduaceae</taxon>
        <taxon>Candidatus Scalindua</taxon>
    </lineage>
</organism>
<dbReference type="InterPro" id="IPR050116">
    <property type="entry name" value="DNA_polymerase-Y"/>
</dbReference>
<keyword evidence="3" id="KW-0741">SOS mutagenesis</keyword>